<dbReference type="PANTHER" id="PTHR10277">
    <property type="entry name" value="HOMOCITRATE SYNTHASE-RELATED"/>
    <property type="match status" value="1"/>
</dbReference>
<evidence type="ECO:0000256" key="5">
    <source>
        <dbReference type="ARBA" id="ARBA00022605"/>
    </source>
</evidence>
<accession>A3ZQL3</accession>
<keyword evidence="8" id="KW-0100">Branched-chain amino acid biosynthesis</keyword>
<protein>
    <recommendedName>
        <fullName evidence="3">2-isopropylmalate synthase</fullName>
        <ecNumber evidence="3">2.3.3.13</ecNumber>
    </recommendedName>
</protein>
<evidence type="ECO:0000256" key="6">
    <source>
        <dbReference type="ARBA" id="ARBA00022679"/>
    </source>
</evidence>
<evidence type="ECO:0000313" key="11">
    <source>
        <dbReference type="Proteomes" id="UP000004358"/>
    </source>
</evidence>
<dbReference type="Proteomes" id="UP000004358">
    <property type="component" value="Unassembled WGS sequence"/>
</dbReference>
<dbReference type="Pfam" id="PF00682">
    <property type="entry name" value="HMGL-like"/>
    <property type="match status" value="1"/>
</dbReference>
<dbReference type="EMBL" id="AANZ01000006">
    <property type="protein sequence ID" value="EAQ80951.1"/>
    <property type="molecule type" value="Genomic_DNA"/>
</dbReference>
<comment type="pathway">
    <text evidence="1">Amino-acid biosynthesis; L-leucine biosynthesis; L-leucine from 3-methyl-2-oxobutanoate: step 1/4.</text>
</comment>
<evidence type="ECO:0000259" key="9">
    <source>
        <dbReference type="PROSITE" id="PS50991"/>
    </source>
</evidence>
<keyword evidence="6" id="KW-0808">Transferase</keyword>
<organism evidence="10 11">
    <name type="scientific">Blastopirellula marina DSM 3645</name>
    <dbReference type="NCBI Taxonomy" id="314230"/>
    <lineage>
        <taxon>Bacteria</taxon>
        <taxon>Pseudomonadati</taxon>
        <taxon>Planctomycetota</taxon>
        <taxon>Planctomycetia</taxon>
        <taxon>Pirellulales</taxon>
        <taxon>Pirellulaceae</taxon>
        <taxon>Blastopirellula</taxon>
    </lineage>
</organism>
<evidence type="ECO:0000256" key="3">
    <source>
        <dbReference type="ARBA" id="ARBA00012973"/>
    </source>
</evidence>
<dbReference type="InterPro" id="IPR013785">
    <property type="entry name" value="Aldolase_TIM"/>
</dbReference>
<keyword evidence="5" id="KW-0028">Amino-acid biosynthesis</keyword>
<evidence type="ECO:0000256" key="1">
    <source>
        <dbReference type="ARBA" id="ARBA00004689"/>
    </source>
</evidence>
<dbReference type="AlphaFoldDB" id="A3ZQL3"/>
<comment type="caution">
    <text evidence="10">The sequence shown here is derived from an EMBL/GenBank/DDBJ whole genome shotgun (WGS) entry which is preliminary data.</text>
</comment>
<dbReference type="GO" id="GO:0003852">
    <property type="term" value="F:2-isopropylmalate synthase activity"/>
    <property type="evidence" value="ECO:0007669"/>
    <property type="project" value="UniProtKB-EC"/>
</dbReference>
<feature type="domain" description="Pyruvate carboxyltransferase" evidence="9">
    <location>
        <begin position="1"/>
        <end position="88"/>
    </location>
</feature>
<dbReference type="InterPro" id="IPR002034">
    <property type="entry name" value="AIPM/Hcit_synth_CS"/>
</dbReference>
<sequence length="127" mass="13671">MGRVISDLVNRVPNIDQAVISVHCHNDLGLAVANSLAAVEAGAGQIECTINGIGERAGNCALEEIVMAMRTRNDYYNVDSRINTERLVPTSRLVSSVTGMQVQRNKAIVGRNAFAHEAGIHQDGMLK</sequence>
<name>A3ZQL3_9BACT</name>
<comment type="similarity">
    <text evidence="2">Belongs to the alpha-IPM synthase/homocitrate synthase family. LeuA type 1 subfamily.</text>
</comment>
<evidence type="ECO:0000256" key="7">
    <source>
        <dbReference type="ARBA" id="ARBA00023211"/>
    </source>
</evidence>
<dbReference type="InterPro" id="IPR050073">
    <property type="entry name" value="2-IPM_HCS-like"/>
</dbReference>
<dbReference type="SUPFAM" id="SSF51569">
    <property type="entry name" value="Aldolase"/>
    <property type="match status" value="1"/>
</dbReference>
<evidence type="ECO:0000313" key="10">
    <source>
        <dbReference type="EMBL" id="EAQ80951.1"/>
    </source>
</evidence>
<dbReference type="Pfam" id="PF22617">
    <property type="entry name" value="HCS_D2"/>
    <property type="match status" value="1"/>
</dbReference>
<dbReference type="PANTHER" id="PTHR10277:SF9">
    <property type="entry name" value="2-ISOPROPYLMALATE SYNTHASE 1, CHLOROPLASTIC-RELATED"/>
    <property type="match status" value="1"/>
</dbReference>
<reference evidence="10 11" key="1">
    <citation type="submission" date="2006-02" db="EMBL/GenBank/DDBJ databases">
        <authorList>
            <person name="Amann R."/>
            <person name="Ferriera S."/>
            <person name="Johnson J."/>
            <person name="Kravitz S."/>
            <person name="Halpern A."/>
            <person name="Remington K."/>
            <person name="Beeson K."/>
            <person name="Tran B."/>
            <person name="Rogers Y.-H."/>
            <person name="Friedman R."/>
            <person name="Venter J.C."/>
        </authorList>
    </citation>
    <scope>NUCLEOTIDE SEQUENCE [LARGE SCALE GENOMIC DNA]</scope>
    <source>
        <strain evidence="10 11">DSM 3645</strain>
    </source>
</reference>
<dbReference type="PROSITE" id="PS00816">
    <property type="entry name" value="AIPM_HOMOCIT_SYNTH_2"/>
    <property type="match status" value="1"/>
</dbReference>
<dbReference type="EC" id="2.3.3.13" evidence="3"/>
<dbReference type="InterPro" id="IPR000891">
    <property type="entry name" value="PYR_CT"/>
</dbReference>
<feature type="non-terminal residue" evidence="10">
    <location>
        <position position="127"/>
    </location>
</feature>
<evidence type="ECO:0000256" key="8">
    <source>
        <dbReference type="ARBA" id="ARBA00023304"/>
    </source>
</evidence>
<dbReference type="GO" id="GO:0009098">
    <property type="term" value="P:L-leucine biosynthetic process"/>
    <property type="evidence" value="ECO:0007669"/>
    <property type="project" value="UniProtKB-KW"/>
</dbReference>
<dbReference type="HOGENOM" id="CLU_130666_0_0_0"/>
<evidence type="ECO:0000256" key="4">
    <source>
        <dbReference type="ARBA" id="ARBA00022430"/>
    </source>
</evidence>
<keyword evidence="7" id="KW-0464">Manganese</keyword>
<gene>
    <name evidence="10" type="ORF">DSM3645_20307</name>
</gene>
<dbReference type="InterPro" id="IPR054691">
    <property type="entry name" value="LeuA/HCS_post-cat"/>
</dbReference>
<dbReference type="Gene3D" id="3.20.20.70">
    <property type="entry name" value="Aldolase class I"/>
    <property type="match status" value="1"/>
</dbReference>
<proteinExistence type="inferred from homology"/>
<dbReference type="eggNOG" id="COG0119">
    <property type="taxonomic scope" value="Bacteria"/>
</dbReference>
<dbReference type="PROSITE" id="PS50991">
    <property type="entry name" value="PYR_CT"/>
    <property type="match status" value="1"/>
</dbReference>
<evidence type="ECO:0000256" key="2">
    <source>
        <dbReference type="ARBA" id="ARBA00009396"/>
    </source>
</evidence>
<keyword evidence="4" id="KW-0432">Leucine biosynthesis</keyword>